<sequence length="353" mass="37047">MTALKAELVSRIRTLGPMTLADYMAACLMHPVHGYYQKERVFGADGDFITAPEVSQMFGEMIGLWLADRWIALGRPAAISLVELGPGRGTLMADILRTAARVPGFRAAASIHFVEASRQLRALQAEKVPDAIWHDDILTLPGGAPLLIIANEFFDALPIHQFERTGSIWRERLVGEDGGRLGFVPGPASPMAGLIHPAVTASAEDGAIAEVCPMGVSVMGTLSAMIAEQGGAFLALDYGYAASAAGDTFQALKAHAYTDPFAEPGAADLTAHVDFAALARAAEEKGAAASRITDQGAFLMALGIGARAEALAASGDPARILADLKRLTAPDEMGTLFKALAVQSPDLTPPPGF</sequence>
<dbReference type="PANTHER" id="PTHR12049:SF7">
    <property type="entry name" value="PROTEIN ARGININE METHYLTRANSFERASE NDUFAF7, MITOCHONDRIAL"/>
    <property type="match status" value="1"/>
</dbReference>
<gene>
    <name evidence="3" type="ORF">PH603_05315</name>
</gene>
<organism evidence="3 4">
    <name type="scientific">Gimibacter soli</name>
    <dbReference type="NCBI Taxonomy" id="3024400"/>
    <lineage>
        <taxon>Bacteria</taxon>
        <taxon>Pseudomonadati</taxon>
        <taxon>Pseudomonadota</taxon>
        <taxon>Alphaproteobacteria</taxon>
        <taxon>Kordiimonadales</taxon>
        <taxon>Temperatibacteraceae</taxon>
        <taxon>Gimibacter</taxon>
    </lineage>
</organism>
<dbReference type="GO" id="GO:0032259">
    <property type="term" value="P:methylation"/>
    <property type="evidence" value="ECO:0007669"/>
    <property type="project" value="UniProtKB-KW"/>
</dbReference>
<proteinExistence type="predicted"/>
<dbReference type="KEGG" id="gso:PH603_05315"/>
<dbReference type="AlphaFoldDB" id="A0AAE9XRX1"/>
<evidence type="ECO:0000313" key="4">
    <source>
        <dbReference type="Proteomes" id="UP001217500"/>
    </source>
</evidence>
<dbReference type="GO" id="GO:0035243">
    <property type="term" value="F:protein-arginine omega-N symmetric methyltransferase activity"/>
    <property type="evidence" value="ECO:0007669"/>
    <property type="project" value="TreeGrafter"/>
</dbReference>
<accession>A0AAE9XRX1</accession>
<name>A0AAE9XRX1_9PROT</name>
<dbReference type="InterPro" id="IPR038375">
    <property type="entry name" value="NDUFAF7_sf"/>
</dbReference>
<dbReference type="InterPro" id="IPR003788">
    <property type="entry name" value="NDUFAF7"/>
</dbReference>
<dbReference type="EC" id="2.1.1.-" evidence="3"/>
<evidence type="ECO:0000256" key="2">
    <source>
        <dbReference type="ARBA" id="ARBA00022679"/>
    </source>
</evidence>
<keyword evidence="1 3" id="KW-0489">Methyltransferase</keyword>
<evidence type="ECO:0000313" key="3">
    <source>
        <dbReference type="EMBL" id="WCL55177.1"/>
    </source>
</evidence>
<dbReference type="InterPro" id="IPR029063">
    <property type="entry name" value="SAM-dependent_MTases_sf"/>
</dbReference>
<dbReference type="SUPFAM" id="SSF53335">
    <property type="entry name" value="S-adenosyl-L-methionine-dependent methyltransferases"/>
    <property type="match status" value="1"/>
</dbReference>
<dbReference type="Pfam" id="PF02636">
    <property type="entry name" value="Methyltransf_28"/>
    <property type="match status" value="1"/>
</dbReference>
<keyword evidence="2 3" id="KW-0808">Transferase</keyword>
<protein>
    <submittedName>
        <fullName evidence="3">SAM-dependent methyltransferase</fullName>
        <ecNumber evidence="3">2.1.1.-</ecNumber>
    </submittedName>
</protein>
<keyword evidence="4" id="KW-1185">Reference proteome</keyword>
<reference evidence="3" key="1">
    <citation type="submission" date="2023-01" db="EMBL/GenBank/DDBJ databases">
        <title>The genome sequence of Kordiimonadaceae bacterium 6D33.</title>
        <authorList>
            <person name="Liu Y."/>
        </authorList>
    </citation>
    <scope>NUCLEOTIDE SEQUENCE</scope>
    <source>
        <strain evidence="3">6D33</strain>
    </source>
</reference>
<dbReference type="PANTHER" id="PTHR12049">
    <property type="entry name" value="PROTEIN ARGININE METHYLTRANSFERASE NDUFAF7, MITOCHONDRIAL"/>
    <property type="match status" value="1"/>
</dbReference>
<evidence type="ECO:0000256" key="1">
    <source>
        <dbReference type="ARBA" id="ARBA00022603"/>
    </source>
</evidence>
<dbReference type="EMBL" id="CP116805">
    <property type="protein sequence ID" value="WCL55177.1"/>
    <property type="molecule type" value="Genomic_DNA"/>
</dbReference>
<dbReference type="Gene3D" id="3.40.50.12710">
    <property type="match status" value="1"/>
</dbReference>
<dbReference type="Proteomes" id="UP001217500">
    <property type="component" value="Chromosome"/>
</dbReference>
<dbReference type="RefSeq" id="WP_289504951.1">
    <property type="nucleotide sequence ID" value="NZ_CP116805.1"/>
</dbReference>